<dbReference type="OrthoDB" id="5304883at2759"/>
<dbReference type="Gene3D" id="1.10.472.10">
    <property type="entry name" value="Cyclin-like"/>
    <property type="match status" value="1"/>
</dbReference>
<feature type="compositionally biased region" description="Polar residues" evidence="1">
    <location>
        <begin position="114"/>
        <end position="124"/>
    </location>
</feature>
<evidence type="ECO:0000313" key="2">
    <source>
        <dbReference type="EMBL" id="KAG5421387.1"/>
    </source>
</evidence>
<dbReference type="GO" id="GO:0019901">
    <property type="term" value="F:protein kinase binding"/>
    <property type="evidence" value="ECO:0007669"/>
    <property type="project" value="InterPro"/>
</dbReference>
<dbReference type="GeneID" id="93649106"/>
<protein>
    <recommendedName>
        <fullName evidence="4">Cyclin</fullName>
    </recommendedName>
</protein>
<organism evidence="2 3">
    <name type="scientific">Candida metapsilosis</name>
    <dbReference type="NCBI Taxonomy" id="273372"/>
    <lineage>
        <taxon>Eukaryota</taxon>
        <taxon>Fungi</taxon>
        <taxon>Dikarya</taxon>
        <taxon>Ascomycota</taxon>
        <taxon>Saccharomycotina</taxon>
        <taxon>Pichiomycetes</taxon>
        <taxon>Debaryomycetaceae</taxon>
        <taxon>Candida/Lodderomyces clade</taxon>
        <taxon>Candida</taxon>
    </lineage>
</organism>
<feature type="compositionally biased region" description="Low complexity" evidence="1">
    <location>
        <begin position="125"/>
        <end position="158"/>
    </location>
</feature>
<dbReference type="GO" id="GO:0016538">
    <property type="term" value="F:cyclin-dependent protein serine/threonine kinase regulator activity"/>
    <property type="evidence" value="ECO:0007669"/>
    <property type="project" value="TreeGrafter"/>
</dbReference>
<comment type="caution">
    <text evidence="2">The sequence shown here is derived from an EMBL/GenBank/DDBJ whole genome shotgun (WGS) entry which is preliminary data.</text>
</comment>
<feature type="compositionally biased region" description="Basic and acidic residues" evidence="1">
    <location>
        <begin position="90"/>
        <end position="102"/>
    </location>
</feature>
<dbReference type="RefSeq" id="XP_067550503.1">
    <property type="nucleotide sequence ID" value="XM_067693875.1"/>
</dbReference>
<evidence type="ECO:0008006" key="4">
    <source>
        <dbReference type="Google" id="ProtNLM"/>
    </source>
</evidence>
<reference evidence="2 3" key="1">
    <citation type="submission" date="2020-12" db="EMBL/GenBank/DDBJ databases">
        <title>Effect of drift, selection, and recombination on the evolution of hybrid genomes in Candida yeast pathogens.</title>
        <authorList>
            <person name="Mixao V."/>
            <person name="Ksiezopolska E."/>
            <person name="Saus E."/>
            <person name="Boekhout T."/>
            <person name="Gacser A."/>
            <person name="Gabaldon T."/>
        </authorList>
    </citation>
    <scope>NUCLEOTIDE SEQUENCE [LARGE SCALE GENOMIC DNA]</scope>
    <source>
        <strain evidence="2 3">BP57</strain>
    </source>
</reference>
<evidence type="ECO:0000256" key="1">
    <source>
        <dbReference type="SAM" id="MobiDB-lite"/>
    </source>
</evidence>
<accession>A0A8H8DDG4</accession>
<dbReference type="AlphaFoldDB" id="A0A8H8DDG4"/>
<feature type="region of interest" description="Disordered" evidence="1">
    <location>
        <begin position="90"/>
        <end position="183"/>
    </location>
</feature>
<name>A0A8H8DDG4_9ASCO</name>
<dbReference type="Pfam" id="PF08613">
    <property type="entry name" value="Cyclin"/>
    <property type="match status" value="1"/>
</dbReference>
<dbReference type="Proteomes" id="UP000669133">
    <property type="component" value="Unassembled WGS sequence"/>
</dbReference>
<dbReference type="InterPro" id="IPR013922">
    <property type="entry name" value="Cyclin_PHO80-like"/>
</dbReference>
<sequence>MSNYIKDIEEIPSLKPPQETFVDDPTSLQDIHLDELVFDLSNGLKNMNNLHIYHVIYIYSIFIKFTISLQQQYPTLYTKFRQQQLEQLQKEKVKEEEERKGDYSSLKKRKITPSPETSENKNTVNTTESSSIVSPSVSNSSTTNTIASCSSSASTLNTEKSEDNKSTSTESAAADAGAQVNVDDGKTVVESDFTNENDLSDILSLDRCDSDEILFSDENIDNINFNYNSNGKRGPDDDGSLSPGNYVPIESLLEQFNLSECSNNSSEEDIAAVSAISTFTTPTHKLRIPTTKSNYAKSILSEVDYAQQKTNTHSTQLVKVFQLIKTPSLPIDQFLLRIKQYSPSISIPAYLHSIYILFKLTTLLSTVSLTTNNSYRFVIGSLRTCTKLLDDVYQKQSNFTHVVGVGLRDLSKIEVNFVYLINFNFNLQCLEQTLARFLQVEFVQLCQFMKLELNEVYNEVINSF</sequence>
<dbReference type="EMBL" id="JAEOAQ010000001">
    <property type="protein sequence ID" value="KAG5421387.1"/>
    <property type="molecule type" value="Genomic_DNA"/>
</dbReference>
<dbReference type="PANTHER" id="PTHR15615">
    <property type="match status" value="1"/>
</dbReference>
<proteinExistence type="predicted"/>
<dbReference type="GO" id="GO:0000307">
    <property type="term" value="C:cyclin-dependent protein kinase holoenzyme complex"/>
    <property type="evidence" value="ECO:0007669"/>
    <property type="project" value="TreeGrafter"/>
</dbReference>
<keyword evidence="3" id="KW-1185">Reference proteome</keyword>
<gene>
    <name evidence="2" type="ORF">I9W82_000477</name>
</gene>
<dbReference type="GO" id="GO:0005634">
    <property type="term" value="C:nucleus"/>
    <property type="evidence" value="ECO:0007669"/>
    <property type="project" value="TreeGrafter"/>
</dbReference>
<evidence type="ECO:0000313" key="3">
    <source>
        <dbReference type="Proteomes" id="UP000669133"/>
    </source>
</evidence>
<dbReference type="PANTHER" id="PTHR15615:SF122">
    <property type="entry name" value="CYCLIN"/>
    <property type="match status" value="1"/>
</dbReference>